<dbReference type="PANTHER" id="PTHR30086:SF20">
    <property type="entry name" value="ARGININE EXPORTER PROTEIN ARGO-RELATED"/>
    <property type="match status" value="1"/>
</dbReference>
<evidence type="ECO:0000256" key="2">
    <source>
        <dbReference type="ARBA" id="ARBA00022475"/>
    </source>
</evidence>
<evidence type="ECO:0000313" key="8">
    <source>
        <dbReference type="Proteomes" id="UP000006346"/>
    </source>
</evidence>
<organism evidence="7 8">
    <name type="scientific">Desulfosporosinus orientis (strain ATCC 19365 / DSM 765 / NCIMB 8382 / VKM B-1628 / Singapore I)</name>
    <name type="common">Desulfotomaculum orientis</name>
    <dbReference type="NCBI Taxonomy" id="768706"/>
    <lineage>
        <taxon>Bacteria</taxon>
        <taxon>Bacillati</taxon>
        <taxon>Bacillota</taxon>
        <taxon>Clostridia</taxon>
        <taxon>Eubacteriales</taxon>
        <taxon>Desulfitobacteriaceae</taxon>
        <taxon>Desulfosporosinus</taxon>
    </lineage>
</organism>
<comment type="subcellular location">
    <subcellularLocation>
        <location evidence="1">Cell membrane</location>
        <topology evidence="1">Multi-pass membrane protein</topology>
    </subcellularLocation>
</comment>
<dbReference type="PATRIC" id="fig|768706.3.peg.2187"/>
<dbReference type="eggNOG" id="COG1280">
    <property type="taxonomic scope" value="Bacteria"/>
</dbReference>
<dbReference type="HOGENOM" id="CLU_087840_1_1_9"/>
<dbReference type="GO" id="GO:0015171">
    <property type="term" value="F:amino acid transmembrane transporter activity"/>
    <property type="evidence" value="ECO:0007669"/>
    <property type="project" value="TreeGrafter"/>
</dbReference>
<feature type="transmembrane region" description="Helical" evidence="6">
    <location>
        <begin position="6"/>
        <end position="28"/>
    </location>
</feature>
<evidence type="ECO:0000313" key="7">
    <source>
        <dbReference type="EMBL" id="AET67773.1"/>
    </source>
</evidence>
<dbReference type="OrthoDB" id="5638726at2"/>
<dbReference type="GO" id="GO:0005886">
    <property type="term" value="C:plasma membrane"/>
    <property type="evidence" value="ECO:0007669"/>
    <property type="project" value="UniProtKB-SubCell"/>
</dbReference>
<evidence type="ECO:0000256" key="3">
    <source>
        <dbReference type="ARBA" id="ARBA00022692"/>
    </source>
</evidence>
<dbReference type="Pfam" id="PF01810">
    <property type="entry name" value="LysE"/>
    <property type="match status" value="1"/>
</dbReference>
<feature type="transmembrane region" description="Helical" evidence="6">
    <location>
        <begin position="147"/>
        <end position="169"/>
    </location>
</feature>
<evidence type="ECO:0000256" key="5">
    <source>
        <dbReference type="ARBA" id="ARBA00023136"/>
    </source>
</evidence>
<dbReference type="STRING" id="768706.Desor_2169"/>
<dbReference type="Proteomes" id="UP000006346">
    <property type="component" value="Chromosome"/>
</dbReference>
<dbReference type="RefSeq" id="WP_014184588.1">
    <property type="nucleotide sequence ID" value="NC_016584.1"/>
</dbReference>
<sequence length="202" mass="21506">MDLGFFVKGMIIGLSIAAPVGPIGVLCIRRTLAEGRLAGFVSGMGAATADAAYGMIAGFGLTSIASFLVGQQSWLRLIGGLFLCYLGFKTFLTRPSDETIASKKQGLIGNYFSTLLLTITNPMTIISFAAVFAGLGVGTSQRDYQSSLILVTGVFSGSVLWWLTLSTVVNSFGKRFNSQRLVWVNKVSGIVIFIFGCIALIH</sequence>
<reference evidence="7 8" key="2">
    <citation type="journal article" date="2012" name="J. Bacteriol.">
        <title>Complete genome sequences of Desulfosporosinus orientis DSM765T, Desulfosporosinus youngiae DSM17734T, Desulfosporosinus meridiei DSM13257T, and Desulfosporosinus acidiphilus DSM22704T.</title>
        <authorList>
            <person name="Pester M."/>
            <person name="Brambilla E."/>
            <person name="Alazard D."/>
            <person name="Rattei T."/>
            <person name="Weinmaier T."/>
            <person name="Han J."/>
            <person name="Lucas S."/>
            <person name="Lapidus A."/>
            <person name="Cheng J.F."/>
            <person name="Goodwin L."/>
            <person name="Pitluck S."/>
            <person name="Peters L."/>
            <person name="Ovchinnikova G."/>
            <person name="Teshima H."/>
            <person name="Detter J.C."/>
            <person name="Han C.S."/>
            <person name="Tapia R."/>
            <person name="Land M.L."/>
            <person name="Hauser L."/>
            <person name="Kyrpides N.C."/>
            <person name="Ivanova N.N."/>
            <person name="Pagani I."/>
            <person name="Huntmann M."/>
            <person name="Wei C.L."/>
            <person name="Davenport K.W."/>
            <person name="Daligault H."/>
            <person name="Chain P.S."/>
            <person name="Chen A."/>
            <person name="Mavromatis K."/>
            <person name="Markowitz V."/>
            <person name="Szeto E."/>
            <person name="Mikhailova N."/>
            <person name="Pati A."/>
            <person name="Wagner M."/>
            <person name="Woyke T."/>
            <person name="Ollivier B."/>
            <person name="Klenk H.P."/>
            <person name="Spring S."/>
            <person name="Loy A."/>
        </authorList>
    </citation>
    <scope>NUCLEOTIDE SEQUENCE [LARGE SCALE GENOMIC DNA]</scope>
    <source>
        <strain evidence="8">ATCC 19365 / DSM 765 / NCIMB 8382 / VKM B-1628</strain>
    </source>
</reference>
<dbReference type="AlphaFoldDB" id="G7W8R3"/>
<reference evidence="8" key="1">
    <citation type="submission" date="2011-11" db="EMBL/GenBank/DDBJ databases">
        <title>Complete sequence of Desulfosporosinus orientis DSM 765.</title>
        <authorList>
            <person name="Lucas S."/>
            <person name="Han J."/>
            <person name="Lapidus A."/>
            <person name="Cheng J.-F."/>
            <person name="Goodwin L."/>
            <person name="Pitluck S."/>
            <person name="Peters L."/>
            <person name="Ovchinnikova G."/>
            <person name="Teshima H."/>
            <person name="Detter J.C."/>
            <person name="Han C."/>
            <person name="Tapia R."/>
            <person name="Land M."/>
            <person name="Hauser L."/>
            <person name="Kyrpides N."/>
            <person name="Ivanova N."/>
            <person name="Pagani I."/>
            <person name="Pester M."/>
            <person name="Spring S."/>
            <person name="Ollivier B."/>
            <person name="Rattei T."/>
            <person name="Klenk H.-P."/>
            <person name="Wagner M."/>
            <person name="Loy A."/>
            <person name="Woyke T."/>
        </authorList>
    </citation>
    <scope>NUCLEOTIDE SEQUENCE [LARGE SCALE GENOMIC DNA]</scope>
    <source>
        <strain evidence="8">ATCC 19365 / DSM 765 / NCIMB 8382 / VKM B-1628</strain>
    </source>
</reference>
<evidence type="ECO:0000256" key="1">
    <source>
        <dbReference type="ARBA" id="ARBA00004651"/>
    </source>
</evidence>
<feature type="transmembrane region" description="Helical" evidence="6">
    <location>
        <begin position="74"/>
        <end position="92"/>
    </location>
</feature>
<keyword evidence="3 6" id="KW-0812">Transmembrane</keyword>
<keyword evidence="8" id="KW-1185">Reference proteome</keyword>
<keyword evidence="2" id="KW-1003">Cell membrane</keyword>
<name>G7W8R3_DESOD</name>
<evidence type="ECO:0000256" key="6">
    <source>
        <dbReference type="SAM" id="Phobius"/>
    </source>
</evidence>
<feature type="transmembrane region" description="Helical" evidence="6">
    <location>
        <begin position="40"/>
        <end position="68"/>
    </location>
</feature>
<dbReference type="PANTHER" id="PTHR30086">
    <property type="entry name" value="ARGININE EXPORTER PROTEIN ARGO"/>
    <property type="match status" value="1"/>
</dbReference>
<feature type="transmembrane region" description="Helical" evidence="6">
    <location>
        <begin position="181"/>
        <end position="201"/>
    </location>
</feature>
<accession>G7W8R3</accession>
<gene>
    <name evidence="7" type="ordered locus">Desor_2169</name>
</gene>
<keyword evidence="4 6" id="KW-1133">Transmembrane helix</keyword>
<feature type="transmembrane region" description="Helical" evidence="6">
    <location>
        <begin position="112"/>
        <end position="135"/>
    </location>
</feature>
<evidence type="ECO:0000256" key="4">
    <source>
        <dbReference type="ARBA" id="ARBA00022989"/>
    </source>
</evidence>
<keyword evidence="5 6" id="KW-0472">Membrane</keyword>
<dbReference type="InterPro" id="IPR001123">
    <property type="entry name" value="LeuE-type"/>
</dbReference>
<dbReference type="EMBL" id="CP003108">
    <property type="protein sequence ID" value="AET67773.1"/>
    <property type="molecule type" value="Genomic_DNA"/>
</dbReference>
<proteinExistence type="predicted"/>
<dbReference type="KEGG" id="dor:Desor_2169"/>
<protein>
    <submittedName>
        <fullName evidence="7">Putative threonine efflux protein</fullName>
    </submittedName>
</protein>